<proteinExistence type="predicted"/>
<evidence type="ECO:0000313" key="3">
    <source>
        <dbReference type="Proteomes" id="UP000198707"/>
    </source>
</evidence>
<dbReference type="STRING" id="1144548.SAMN05443287_101761"/>
<keyword evidence="1" id="KW-1133">Transmembrane helix</keyword>
<accession>A0A1H6SX40</accession>
<keyword evidence="1" id="KW-0472">Membrane</keyword>
<gene>
    <name evidence="2" type="ORF">SAMN05443287_101761</name>
</gene>
<dbReference type="Proteomes" id="UP000198707">
    <property type="component" value="Unassembled WGS sequence"/>
</dbReference>
<feature type="transmembrane region" description="Helical" evidence="1">
    <location>
        <begin position="52"/>
        <end position="73"/>
    </location>
</feature>
<dbReference type="OrthoDB" id="5244650at2"/>
<protein>
    <recommendedName>
        <fullName evidence="4">DUF4235 domain-containing protein</fullName>
    </recommendedName>
</protein>
<evidence type="ECO:0000256" key="1">
    <source>
        <dbReference type="SAM" id="Phobius"/>
    </source>
</evidence>
<evidence type="ECO:0008006" key="4">
    <source>
        <dbReference type="Google" id="ProtNLM"/>
    </source>
</evidence>
<dbReference type="InterPro" id="IPR025329">
    <property type="entry name" value="DUF4235"/>
</dbReference>
<feature type="transmembrane region" description="Helical" evidence="1">
    <location>
        <begin position="12"/>
        <end position="32"/>
    </location>
</feature>
<evidence type="ECO:0000313" key="2">
    <source>
        <dbReference type="EMBL" id="SEI68570.1"/>
    </source>
</evidence>
<sequence>MSKGIGKAAYKPVGVLMGFAAGAIAGAVFRQVWKMTAGDGEAPNPTDEDRRWGEVLAAAALQGAIFSVVRAAVDRGGAVGVRRFTGRWPD</sequence>
<dbReference type="AlphaFoldDB" id="A0A1H6SX40"/>
<keyword evidence="3" id="KW-1185">Reference proteome</keyword>
<reference evidence="3" key="1">
    <citation type="submission" date="2016-10" db="EMBL/GenBank/DDBJ databases">
        <authorList>
            <person name="Varghese N."/>
            <person name="Submissions S."/>
        </authorList>
    </citation>
    <scope>NUCLEOTIDE SEQUENCE [LARGE SCALE GENOMIC DNA]</scope>
    <source>
        <strain evidence="3">CGMCC 4.7038</strain>
    </source>
</reference>
<keyword evidence="1" id="KW-0812">Transmembrane</keyword>
<name>A0A1H6SX40_9ACTN</name>
<dbReference type="RefSeq" id="WP_092374760.1">
    <property type="nucleotide sequence ID" value="NZ_BOPI01000009.1"/>
</dbReference>
<dbReference type="Pfam" id="PF14019">
    <property type="entry name" value="DUF4235"/>
    <property type="match status" value="1"/>
</dbReference>
<organism evidence="2 3">
    <name type="scientific">Micromonospora phaseoli</name>
    <dbReference type="NCBI Taxonomy" id="1144548"/>
    <lineage>
        <taxon>Bacteria</taxon>
        <taxon>Bacillati</taxon>
        <taxon>Actinomycetota</taxon>
        <taxon>Actinomycetes</taxon>
        <taxon>Micromonosporales</taxon>
        <taxon>Micromonosporaceae</taxon>
        <taxon>Micromonospora</taxon>
    </lineage>
</organism>
<dbReference type="EMBL" id="FNYV01000001">
    <property type="protein sequence ID" value="SEI68570.1"/>
    <property type="molecule type" value="Genomic_DNA"/>
</dbReference>